<dbReference type="InterPro" id="IPR004196">
    <property type="entry name" value="Scaffold_D"/>
</dbReference>
<name>A0A1M7Z317_9VIBR</name>
<reference evidence="2" key="1">
    <citation type="submission" date="2016-12" db="EMBL/GenBank/DDBJ databases">
        <authorList>
            <person name="Rodrigo-Torres L."/>
            <person name="Arahal R.D."/>
            <person name="Lucena T."/>
        </authorList>
    </citation>
    <scope>NUCLEOTIDE SEQUENCE [LARGE SCALE GENOMIC DNA]</scope>
</reference>
<evidence type="ECO:0000313" key="2">
    <source>
        <dbReference type="Proteomes" id="UP000184600"/>
    </source>
</evidence>
<dbReference type="EMBL" id="FRFG01000112">
    <property type="protein sequence ID" value="SHO59281.1"/>
    <property type="molecule type" value="Genomic_DNA"/>
</dbReference>
<dbReference type="Pfam" id="PF02925">
    <property type="entry name" value="gpD"/>
    <property type="match status" value="1"/>
</dbReference>
<gene>
    <name evidence="1" type="ORF">VQ7734_05061</name>
</gene>
<evidence type="ECO:0000313" key="1">
    <source>
        <dbReference type="EMBL" id="SHO59281.1"/>
    </source>
</evidence>
<dbReference type="InterPro" id="IPR036632">
    <property type="entry name" value="Scaffold_D_sf"/>
</dbReference>
<organism evidence="1 2">
    <name type="scientific">Vibrio quintilis</name>
    <dbReference type="NCBI Taxonomy" id="1117707"/>
    <lineage>
        <taxon>Bacteria</taxon>
        <taxon>Pseudomonadati</taxon>
        <taxon>Pseudomonadota</taxon>
        <taxon>Gammaproteobacteria</taxon>
        <taxon>Vibrionales</taxon>
        <taxon>Vibrionaceae</taxon>
        <taxon>Vibrio</taxon>
    </lineage>
</organism>
<proteinExistence type="predicted"/>
<dbReference type="AlphaFoldDB" id="A0A1M7Z317"/>
<dbReference type="Gene3D" id="1.10.1850.10">
    <property type="entry name" value="Scaffold protein D"/>
    <property type="match status" value="1"/>
</dbReference>
<sequence>MDLTEDDFDFLTSNKVWIATDRSRARRCVEACVYGTLDFVGYPRFPAPVEFIAAVIAYYVHPVNIQTACLIMEGAEFTENIINGVERPVKAAELFAFTLRVRAGNTDVLTDAEENVRQKLRAEGVM</sequence>
<dbReference type="SUPFAM" id="SSF48045">
    <property type="entry name" value="Scaffolding protein gpD of bacteriophage procapsid"/>
    <property type="match status" value="1"/>
</dbReference>
<keyword evidence="2" id="KW-1185">Reference proteome</keyword>
<dbReference type="Proteomes" id="UP000184600">
    <property type="component" value="Unassembled WGS sequence"/>
</dbReference>
<accession>A0A1M7Z317</accession>
<protein>
    <submittedName>
        <fullName evidence="1">Bacteriophage scaffolding protein D</fullName>
    </submittedName>
</protein>
<dbReference type="STRING" id="1117707.VQ7734_05061"/>